<sequence>MNLKNSTFTIYGKDNCLHCVRAKEFAIANGIEYIYLTLGKNYTKEELVEQCAPVIPRTVPQIFRETDSSTEYIGGADDFIAFVQKHMKSC</sequence>
<dbReference type="PROSITE" id="PS51354">
    <property type="entry name" value="GLUTAREDOXIN_2"/>
    <property type="match status" value="1"/>
</dbReference>
<evidence type="ECO:0000313" key="3">
    <source>
        <dbReference type="Proteomes" id="UP000203990"/>
    </source>
</evidence>
<dbReference type="CDD" id="cd02066">
    <property type="entry name" value="GRX_family"/>
    <property type="match status" value="1"/>
</dbReference>
<protein>
    <submittedName>
        <fullName evidence="2">Putative glutaredoxin 1</fullName>
    </submittedName>
</protein>
<dbReference type="InterPro" id="IPR002109">
    <property type="entry name" value="Glutaredoxin"/>
</dbReference>
<dbReference type="Pfam" id="PF00462">
    <property type="entry name" value="Glutaredoxin"/>
    <property type="match status" value="1"/>
</dbReference>
<evidence type="ECO:0000259" key="1">
    <source>
        <dbReference type="Pfam" id="PF00462"/>
    </source>
</evidence>
<feature type="domain" description="Glutaredoxin" evidence="1">
    <location>
        <begin position="9"/>
        <end position="63"/>
    </location>
</feature>
<organism evidence="2 3">
    <name type="scientific">Klebsiella phage vB_KpnM_KB57</name>
    <dbReference type="NCBI Taxonomy" id="1719140"/>
    <lineage>
        <taxon>Viruses</taxon>
        <taxon>Duplodnaviria</taxon>
        <taxon>Heunggongvirae</taxon>
        <taxon>Uroviricota</taxon>
        <taxon>Caudoviricetes</taxon>
        <taxon>Vequintavirinae</taxon>
        <taxon>Mydovirus</taxon>
        <taxon>Mydovirus KB57</taxon>
    </lineage>
</organism>
<reference evidence="2 3" key="1">
    <citation type="submission" date="2015-10" db="EMBL/GenBank/DDBJ databases">
        <title>Complete genome sequence of Klebsiella pneumoniae bacteriophage vB_KpnM_KB57.</title>
        <authorList>
            <person name="Volozhantsev N.V."/>
            <person name="Popova A.V."/>
            <person name="Krasilnikova V.M."/>
            <person name="Bogun A.G."/>
        </authorList>
    </citation>
    <scope>NUCLEOTIDE SEQUENCE [LARGE SCALE GENOMIC DNA]</scope>
</reference>
<dbReference type="Gene3D" id="3.40.30.10">
    <property type="entry name" value="Glutaredoxin"/>
    <property type="match status" value="1"/>
</dbReference>
<proteinExistence type="predicted"/>
<dbReference type="SUPFAM" id="SSF52833">
    <property type="entry name" value="Thioredoxin-like"/>
    <property type="match status" value="1"/>
</dbReference>
<dbReference type="InterPro" id="IPR036249">
    <property type="entry name" value="Thioredoxin-like_sf"/>
</dbReference>
<accession>A0A0S1S233</accession>
<evidence type="ECO:0000313" key="2">
    <source>
        <dbReference type="EMBL" id="ALM02525.1"/>
    </source>
</evidence>
<gene>
    <name evidence="2" type="ORF">KB57_138</name>
</gene>
<keyword evidence="3" id="KW-1185">Reference proteome</keyword>
<dbReference type="EMBL" id="KT934943">
    <property type="protein sequence ID" value="ALM02525.1"/>
    <property type="molecule type" value="Genomic_DNA"/>
</dbReference>
<dbReference type="OrthoDB" id="25064at10239"/>
<dbReference type="GeneID" id="26523104"/>
<dbReference type="RefSeq" id="YP_009187751.1">
    <property type="nucleotide sequence ID" value="NC_028659.1"/>
</dbReference>
<dbReference type="Proteomes" id="UP000203990">
    <property type="component" value="Segment"/>
</dbReference>
<dbReference type="KEGG" id="vg:26523104"/>
<name>A0A0S1S233_9CAUD</name>